<dbReference type="NCBIfam" id="NF033580">
    <property type="entry name" value="transpos_IS5_3"/>
    <property type="match status" value="1"/>
</dbReference>
<dbReference type="Pfam" id="PF01609">
    <property type="entry name" value="DDE_Tnp_1"/>
    <property type="match status" value="1"/>
</dbReference>
<organism evidence="4 5">
    <name type="scientific">Dactylosporangium vinaceum</name>
    <dbReference type="NCBI Taxonomy" id="53362"/>
    <lineage>
        <taxon>Bacteria</taxon>
        <taxon>Bacillati</taxon>
        <taxon>Actinomycetota</taxon>
        <taxon>Actinomycetes</taxon>
        <taxon>Micromonosporales</taxon>
        <taxon>Micromonosporaceae</taxon>
        <taxon>Dactylosporangium</taxon>
    </lineage>
</organism>
<dbReference type="PANTHER" id="PTHR30007">
    <property type="entry name" value="PHP DOMAIN PROTEIN"/>
    <property type="match status" value="1"/>
</dbReference>
<dbReference type="Pfam" id="PF13340">
    <property type="entry name" value="DUF4096"/>
    <property type="match status" value="1"/>
</dbReference>
<proteinExistence type="predicted"/>
<evidence type="ECO:0000313" key="4">
    <source>
        <dbReference type="EMBL" id="MFB9451183.1"/>
    </source>
</evidence>
<feature type="domain" description="Insertion element IS402-like" evidence="3">
    <location>
        <begin position="12"/>
        <end position="84"/>
    </location>
</feature>
<dbReference type="RefSeq" id="WP_223099766.1">
    <property type="nucleotide sequence ID" value="NZ_CP061913.1"/>
</dbReference>
<dbReference type="InterPro" id="IPR025161">
    <property type="entry name" value="IS402-like_dom"/>
</dbReference>
<evidence type="ECO:0000313" key="5">
    <source>
        <dbReference type="Proteomes" id="UP001589608"/>
    </source>
</evidence>
<comment type="caution">
    <text evidence="4">The sequence shown here is derived from an EMBL/GenBank/DDBJ whole genome shotgun (WGS) entry which is preliminary data.</text>
</comment>
<reference evidence="4 5" key="1">
    <citation type="submission" date="2024-09" db="EMBL/GenBank/DDBJ databases">
        <authorList>
            <person name="Sun Q."/>
            <person name="Mori K."/>
        </authorList>
    </citation>
    <scope>NUCLEOTIDE SEQUENCE [LARGE SCALE GENOMIC DNA]</scope>
    <source>
        <strain evidence="4 5">JCM 3307</strain>
    </source>
</reference>
<keyword evidence="5" id="KW-1185">Reference proteome</keyword>
<dbReference type="PANTHER" id="PTHR30007:SF1">
    <property type="entry name" value="BLR1914 PROTEIN"/>
    <property type="match status" value="1"/>
</dbReference>
<gene>
    <name evidence="4" type="ORF">ACFFTR_49660</name>
</gene>
<protein>
    <submittedName>
        <fullName evidence="4">IS5 family transposase</fullName>
    </submittedName>
</protein>
<evidence type="ECO:0000256" key="1">
    <source>
        <dbReference type="SAM" id="MobiDB-lite"/>
    </source>
</evidence>
<feature type="compositionally biased region" description="Basic and acidic residues" evidence="1">
    <location>
        <begin position="118"/>
        <end position="140"/>
    </location>
</feature>
<dbReference type="InterPro" id="IPR002559">
    <property type="entry name" value="Transposase_11"/>
</dbReference>
<accession>A0ABV5MQP1</accession>
<feature type="region of interest" description="Disordered" evidence="1">
    <location>
        <begin position="227"/>
        <end position="251"/>
    </location>
</feature>
<dbReference type="EMBL" id="JBHMCA010000084">
    <property type="protein sequence ID" value="MFB9451183.1"/>
    <property type="molecule type" value="Genomic_DNA"/>
</dbReference>
<feature type="domain" description="Transposase IS4-like" evidence="2">
    <location>
        <begin position="102"/>
        <end position="292"/>
    </location>
</feature>
<evidence type="ECO:0000259" key="2">
    <source>
        <dbReference type="Pfam" id="PF01609"/>
    </source>
</evidence>
<dbReference type="Proteomes" id="UP001589608">
    <property type="component" value="Unassembled WGS sequence"/>
</dbReference>
<name>A0ABV5MQP1_9ACTN</name>
<evidence type="ECO:0000259" key="3">
    <source>
        <dbReference type="Pfam" id="PF13340"/>
    </source>
</evidence>
<feature type="region of interest" description="Disordered" evidence="1">
    <location>
        <begin position="109"/>
        <end position="140"/>
    </location>
</feature>
<sequence length="301" mass="33393">MATLSVTRRHDLTDAQWAALAPLLPAQPVLGRPPKWDRRQLINGIRWRIRVGSPWRDVPAEYAPWQTLYGLFRRWQRDGTWDTVLAAVQAGADAAGRIDWDVSIDSTTSRAHQHAAGARRDGHLQKEPPGGVHDEPADHALGRSRGGLTTKTHLACEQGQKPLALLVTAGQRGDSPQFIPVLRKIRVARVGGGHPRTRPNLVLADKAYTSRANRAHLHSRGISACIPSKADQDAHRKAKGSKGGRPPAFDPVRYRQRHAVECGINRLKRHRAVATRYEKLATRFQAIVTIAVIGEWLRPTL</sequence>